<sequence>MAMIPILCPDGLCCDSASRCCCLPEEDLGSQECWVPYTWVGQARNKEKIRKRHINSKLYHLLIK</sequence>
<reference evidence="1" key="1">
    <citation type="submission" date="2025-08" db="UniProtKB">
        <authorList>
            <consortium name="Ensembl"/>
        </authorList>
    </citation>
    <scope>IDENTIFICATION</scope>
</reference>
<dbReference type="Proteomes" id="UP000261660">
    <property type="component" value="Unplaced"/>
</dbReference>
<keyword evidence="2" id="KW-1185">Reference proteome</keyword>
<dbReference type="AlphaFoldDB" id="A0A3Q3FF79"/>
<dbReference type="Ensembl" id="ENSLBET00000019849.1">
    <property type="protein sequence ID" value="ENSLBEP00000018821.1"/>
    <property type="gene ID" value="ENSLBEG00000014481.1"/>
</dbReference>
<dbReference type="InParanoid" id="A0A3Q3FF79"/>
<evidence type="ECO:0000313" key="1">
    <source>
        <dbReference type="Ensembl" id="ENSLBEP00000018821.1"/>
    </source>
</evidence>
<name>A0A3Q3FF79_9LABR</name>
<reference evidence="1" key="2">
    <citation type="submission" date="2025-09" db="UniProtKB">
        <authorList>
            <consortium name="Ensembl"/>
        </authorList>
    </citation>
    <scope>IDENTIFICATION</scope>
</reference>
<evidence type="ECO:0000313" key="2">
    <source>
        <dbReference type="Proteomes" id="UP000261660"/>
    </source>
</evidence>
<protein>
    <submittedName>
        <fullName evidence="1">Uncharacterized protein</fullName>
    </submittedName>
</protein>
<organism evidence="1 2">
    <name type="scientific">Labrus bergylta</name>
    <name type="common">ballan wrasse</name>
    <dbReference type="NCBI Taxonomy" id="56723"/>
    <lineage>
        <taxon>Eukaryota</taxon>
        <taxon>Metazoa</taxon>
        <taxon>Chordata</taxon>
        <taxon>Craniata</taxon>
        <taxon>Vertebrata</taxon>
        <taxon>Euteleostomi</taxon>
        <taxon>Actinopterygii</taxon>
        <taxon>Neopterygii</taxon>
        <taxon>Teleostei</taxon>
        <taxon>Neoteleostei</taxon>
        <taxon>Acanthomorphata</taxon>
        <taxon>Eupercaria</taxon>
        <taxon>Labriformes</taxon>
        <taxon>Labridae</taxon>
        <taxon>Labrus</taxon>
    </lineage>
</organism>
<proteinExistence type="predicted"/>
<accession>A0A3Q3FF79</accession>